<comment type="similarity">
    <text evidence="12">Belongs to the DnaG primase family.</text>
</comment>
<dbReference type="EC" id="2.7.7.101" evidence="12"/>
<feature type="zinc finger region" description="CHC2-type" evidence="12">
    <location>
        <begin position="41"/>
        <end position="65"/>
    </location>
</feature>
<keyword evidence="7 12" id="KW-0863">Zinc-finger</keyword>
<dbReference type="OrthoDB" id="9803773at2"/>
<dbReference type="InterPro" id="IPR006171">
    <property type="entry name" value="TOPRIM_dom"/>
</dbReference>
<keyword evidence="1 12" id="KW-0240">DNA-directed RNA polymerase</keyword>
<dbReference type="PANTHER" id="PTHR30313">
    <property type="entry name" value="DNA PRIMASE"/>
    <property type="match status" value="1"/>
</dbReference>
<evidence type="ECO:0000313" key="16">
    <source>
        <dbReference type="Proteomes" id="UP000267003"/>
    </source>
</evidence>
<sequence length="610" mass="65398">MASRRISPQTLEELRHRVDLPGLISRHVALTPSGKEFRGRCPFHEERTPSFFVVPEKGFFFCHGCRARGDAVDFLRRMLGLSFGDAVRELAREVGLPVSESEASAADSSQRLRDVTRLAQEHFQALLWSSEGASTRAYLEARGVTEETARAFGLGWAPEAWDRLAERLERAGLREAGLETGLVQPRKKGAGCYDFFRGRVMLPLRSPDGRPLGFGGRLMSGGAGGPKYLNSKDSPLYHKADTLFGMDLARAEIRRLHRAVLVEGYFDCVLLHQVGVRHAVALCSTHLTPGHLQVLARAEARELVLLLDGDAAGLAAVERLSGPLLAAGVATYVALLPQGEDPDTFALREGGAGVSRLLEDARPLTRHLFTTVLPEGREASFEAKMLALGRLRDVVAKIPPGLMRTAFLDALSAHVGLPSAELEGVLAGPRAPAPAAVATTRAPVAPTSPVSPPVGTPEATVAQAPSPPPAVGTPAERGVDALEARAVACVLRNPSVRDQDAFGALEHLQEAGLRMALGAASTGGLKATGVVARALAGATRTLPTEEDALVKVFRVTCCELSLRRLDAELAKLAELTRDPRPSGAILARLSQRSELLALRHRVRQVLQSLR</sequence>
<reference evidence="16" key="1">
    <citation type="submission" date="2018-09" db="EMBL/GenBank/DDBJ databases">
        <authorList>
            <person name="Livingstone P.G."/>
            <person name="Whitworth D.E."/>
        </authorList>
    </citation>
    <scope>NUCLEOTIDE SEQUENCE [LARGE SCALE GENOMIC DNA]</scope>
    <source>
        <strain evidence="16">AB050A</strain>
    </source>
</reference>
<evidence type="ECO:0000256" key="10">
    <source>
        <dbReference type="ARBA" id="ARBA00023125"/>
    </source>
</evidence>
<evidence type="ECO:0000256" key="9">
    <source>
        <dbReference type="ARBA" id="ARBA00022842"/>
    </source>
</evidence>
<dbReference type="PANTHER" id="PTHR30313:SF2">
    <property type="entry name" value="DNA PRIMASE"/>
    <property type="match status" value="1"/>
</dbReference>
<evidence type="ECO:0000256" key="12">
    <source>
        <dbReference type="HAMAP-Rule" id="MF_00974"/>
    </source>
</evidence>
<dbReference type="EMBL" id="RAWK01000122">
    <property type="protein sequence ID" value="RKH63181.1"/>
    <property type="molecule type" value="Genomic_DNA"/>
</dbReference>
<dbReference type="InterPro" id="IPR036977">
    <property type="entry name" value="DNA_primase_Znf_CHC2"/>
</dbReference>
<evidence type="ECO:0000256" key="4">
    <source>
        <dbReference type="ARBA" id="ARBA00022695"/>
    </source>
</evidence>
<name>A0A3A8Q6P9_9BACT</name>
<dbReference type="GO" id="GO:0000428">
    <property type="term" value="C:DNA-directed RNA polymerase complex"/>
    <property type="evidence" value="ECO:0007669"/>
    <property type="project" value="UniProtKB-KW"/>
</dbReference>
<comment type="caution">
    <text evidence="15">The sequence shown here is derived from an EMBL/GenBank/DDBJ whole genome shotgun (WGS) entry which is preliminary data.</text>
</comment>
<organism evidence="15 16">
    <name type="scientific">Corallococcus aberystwythensis</name>
    <dbReference type="NCBI Taxonomy" id="2316722"/>
    <lineage>
        <taxon>Bacteria</taxon>
        <taxon>Pseudomonadati</taxon>
        <taxon>Myxococcota</taxon>
        <taxon>Myxococcia</taxon>
        <taxon>Myxococcales</taxon>
        <taxon>Cystobacterineae</taxon>
        <taxon>Myxococcaceae</taxon>
        <taxon>Corallococcus</taxon>
    </lineage>
</organism>
<evidence type="ECO:0000256" key="5">
    <source>
        <dbReference type="ARBA" id="ARBA00022705"/>
    </source>
</evidence>
<comment type="function">
    <text evidence="12">RNA polymerase that catalyzes the synthesis of short RNA molecules used as primers for DNA polymerase during DNA replication.</text>
</comment>
<keyword evidence="9" id="KW-0460">Magnesium</keyword>
<dbReference type="SMART" id="SM00493">
    <property type="entry name" value="TOPRIM"/>
    <property type="match status" value="1"/>
</dbReference>
<dbReference type="InterPro" id="IPR030846">
    <property type="entry name" value="DnaG_bac"/>
</dbReference>
<dbReference type="PROSITE" id="PS50880">
    <property type="entry name" value="TOPRIM"/>
    <property type="match status" value="1"/>
</dbReference>
<keyword evidence="11 12" id="KW-0804">Transcription</keyword>
<evidence type="ECO:0000256" key="13">
    <source>
        <dbReference type="SAM" id="MobiDB-lite"/>
    </source>
</evidence>
<dbReference type="RefSeq" id="WP_120557154.1">
    <property type="nucleotide sequence ID" value="NZ_RAWK01000122.1"/>
</dbReference>
<accession>A0A3A8Q6P9</accession>
<dbReference type="Gene3D" id="3.40.1360.10">
    <property type="match status" value="1"/>
</dbReference>
<keyword evidence="6 12" id="KW-0479">Metal-binding</keyword>
<evidence type="ECO:0000256" key="2">
    <source>
        <dbReference type="ARBA" id="ARBA00022515"/>
    </source>
</evidence>
<dbReference type="Gene3D" id="3.90.980.10">
    <property type="entry name" value="DNA primase, catalytic core, N-terminal domain"/>
    <property type="match status" value="1"/>
</dbReference>
<evidence type="ECO:0000256" key="6">
    <source>
        <dbReference type="ARBA" id="ARBA00022723"/>
    </source>
</evidence>
<dbReference type="Proteomes" id="UP000267003">
    <property type="component" value="Unassembled WGS sequence"/>
</dbReference>
<dbReference type="GO" id="GO:0003677">
    <property type="term" value="F:DNA binding"/>
    <property type="evidence" value="ECO:0007669"/>
    <property type="project" value="UniProtKB-KW"/>
</dbReference>
<proteinExistence type="inferred from homology"/>
<evidence type="ECO:0000256" key="7">
    <source>
        <dbReference type="ARBA" id="ARBA00022771"/>
    </source>
</evidence>
<keyword evidence="2 12" id="KW-0639">Primosome</keyword>
<dbReference type="HAMAP" id="MF_00974">
    <property type="entry name" value="DNA_primase_DnaG"/>
    <property type="match status" value="1"/>
</dbReference>
<dbReference type="SMART" id="SM00400">
    <property type="entry name" value="ZnF_CHCC"/>
    <property type="match status" value="1"/>
</dbReference>
<dbReference type="InterPro" id="IPR037068">
    <property type="entry name" value="DNA_primase_core_N_sf"/>
</dbReference>
<dbReference type="GO" id="GO:0003899">
    <property type="term" value="F:DNA-directed RNA polymerase activity"/>
    <property type="evidence" value="ECO:0007669"/>
    <property type="project" value="UniProtKB-UniRule"/>
</dbReference>
<evidence type="ECO:0000256" key="11">
    <source>
        <dbReference type="ARBA" id="ARBA00023163"/>
    </source>
</evidence>
<dbReference type="GO" id="GO:0006269">
    <property type="term" value="P:DNA replication, synthesis of primer"/>
    <property type="evidence" value="ECO:0007669"/>
    <property type="project" value="UniProtKB-UniRule"/>
</dbReference>
<dbReference type="CDD" id="cd03364">
    <property type="entry name" value="TOPRIM_DnaG_primases"/>
    <property type="match status" value="1"/>
</dbReference>
<dbReference type="InterPro" id="IPR002694">
    <property type="entry name" value="Znf_CHC2"/>
</dbReference>
<keyword evidence="16" id="KW-1185">Reference proteome</keyword>
<dbReference type="Pfam" id="PF08275">
    <property type="entry name" value="DNAG_N"/>
    <property type="match status" value="1"/>
</dbReference>
<dbReference type="InterPro" id="IPR013264">
    <property type="entry name" value="DNAG_N"/>
</dbReference>
<evidence type="ECO:0000256" key="1">
    <source>
        <dbReference type="ARBA" id="ARBA00022478"/>
    </source>
</evidence>
<dbReference type="Gene3D" id="3.90.580.10">
    <property type="entry name" value="Zinc finger, CHC2-type domain"/>
    <property type="match status" value="1"/>
</dbReference>
<feature type="compositionally biased region" description="Low complexity" evidence="13">
    <location>
        <begin position="437"/>
        <end position="448"/>
    </location>
</feature>
<protein>
    <recommendedName>
        <fullName evidence="12">DNA primase</fullName>
        <ecNumber evidence="12">2.7.7.101</ecNumber>
    </recommendedName>
</protein>
<comment type="cofactor">
    <cofactor evidence="12">
        <name>Zn(2+)</name>
        <dbReference type="ChEBI" id="CHEBI:29105"/>
    </cofactor>
    <text evidence="12">Binds 1 zinc ion per monomer.</text>
</comment>
<evidence type="ECO:0000313" key="15">
    <source>
        <dbReference type="EMBL" id="RKH63181.1"/>
    </source>
</evidence>
<dbReference type="InterPro" id="IPR050219">
    <property type="entry name" value="DnaG_primase"/>
</dbReference>
<comment type="subunit">
    <text evidence="12">Monomer. Interacts with DnaB.</text>
</comment>
<keyword evidence="10 12" id="KW-0238">DNA-binding</keyword>
<keyword evidence="3 12" id="KW-0808">Transferase</keyword>
<dbReference type="SUPFAM" id="SSF56731">
    <property type="entry name" value="DNA primase core"/>
    <property type="match status" value="1"/>
</dbReference>
<evidence type="ECO:0000259" key="14">
    <source>
        <dbReference type="PROSITE" id="PS50880"/>
    </source>
</evidence>
<dbReference type="Pfam" id="PF13155">
    <property type="entry name" value="Toprim_2"/>
    <property type="match status" value="1"/>
</dbReference>
<evidence type="ECO:0000256" key="3">
    <source>
        <dbReference type="ARBA" id="ARBA00022679"/>
    </source>
</evidence>
<comment type="catalytic activity">
    <reaction evidence="12">
        <text>ssDNA + n NTP = ssDNA/pppN(pN)n-1 hybrid + (n-1) diphosphate.</text>
        <dbReference type="EC" id="2.7.7.101"/>
    </reaction>
</comment>
<feature type="region of interest" description="Disordered" evidence="13">
    <location>
        <begin position="437"/>
        <end position="475"/>
    </location>
</feature>
<comment type="domain">
    <text evidence="12">Contains an N-terminal zinc-binding domain, a central core domain that contains the primase activity, and a C-terminal DnaB-binding domain.</text>
</comment>
<dbReference type="InterPro" id="IPR034151">
    <property type="entry name" value="TOPRIM_DnaG_bac"/>
</dbReference>
<dbReference type="GO" id="GO:0005737">
    <property type="term" value="C:cytoplasm"/>
    <property type="evidence" value="ECO:0007669"/>
    <property type="project" value="TreeGrafter"/>
</dbReference>
<dbReference type="Pfam" id="PF01807">
    <property type="entry name" value="Zn_ribbon_DnaG"/>
    <property type="match status" value="1"/>
</dbReference>
<dbReference type="GO" id="GO:1990077">
    <property type="term" value="C:primosome complex"/>
    <property type="evidence" value="ECO:0007669"/>
    <property type="project" value="UniProtKB-KW"/>
</dbReference>
<evidence type="ECO:0000256" key="8">
    <source>
        <dbReference type="ARBA" id="ARBA00022833"/>
    </source>
</evidence>
<dbReference type="InterPro" id="IPR006295">
    <property type="entry name" value="DNA_primase_DnaG"/>
</dbReference>
<keyword evidence="4 12" id="KW-0548">Nucleotidyltransferase</keyword>
<dbReference type="GO" id="GO:0008270">
    <property type="term" value="F:zinc ion binding"/>
    <property type="evidence" value="ECO:0007669"/>
    <property type="project" value="UniProtKB-UniRule"/>
</dbReference>
<dbReference type="AlphaFoldDB" id="A0A3A8Q6P9"/>
<dbReference type="SUPFAM" id="SSF57783">
    <property type="entry name" value="Zinc beta-ribbon"/>
    <property type="match status" value="1"/>
</dbReference>
<feature type="domain" description="Toprim" evidence="14">
    <location>
        <begin position="257"/>
        <end position="350"/>
    </location>
</feature>
<keyword evidence="8 12" id="KW-0862">Zinc</keyword>
<keyword evidence="5 12" id="KW-0235">DNA replication</keyword>
<dbReference type="NCBIfam" id="TIGR01391">
    <property type="entry name" value="dnaG"/>
    <property type="match status" value="1"/>
</dbReference>
<gene>
    <name evidence="12 15" type="primary">dnaG</name>
    <name evidence="15" type="ORF">D7W81_20930</name>
</gene>